<keyword evidence="2" id="KW-1185">Reference proteome</keyword>
<organism evidence="1 2">
    <name type="scientific">Chryseobacterium arachidis</name>
    <dbReference type="NCBI Taxonomy" id="1416778"/>
    <lineage>
        <taxon>Bacteria</taxon>
        <taxon>Pseudomonadati</taxon>
        <taxon>Bacteroidota</taxon>
        <taxon>Flavobacteriia</taxon>
        <taxon>Flavobacteriales</taxon>
        <taxon>Weeksellaceae</taxon>
        <taxon>Chryseobacterium group</taxon>
        <taxon>Chryseobacterium</taxon>
    </lineage>
</organism>
<proteinExistence type="predicted"/>
<reference evidence="2" key="1">
    <citation type="submission" date="2016-11" db="EMBL/GenBank/DDBJ databases">
        <authorList>
            <person name="Varghese N."/>
            <person name="Submissions S."/>
        </authorList>
    </citation>
    <scope>NUCLEOTIDE SEQUENCE [LARGE SCALE GENOMIC DNA]</scope>
    <source>
        <strain evidence="2">DSM 27619</strain>
    </source>
</reference>
<dbReference type="Proteomes" id="UP000184518">
    <property type="component" value="Unassembled WGS sequence"/>
</dbReference>
<dbReference type="RefSeq" id="WP_262487539.1">
    <property type="nucleotide sequence ID" value="NZ_FQUT01000004.1"/>
</dbReference>
<dbReference type="STRING" id="1416778.SAMN05443633_104326"/>
<evidence type="ECO:0000313" key="1">
    <source>
        <dbReference type="EMBL" id="SHF47104.1"/>
    </source>
</evidence>
<accession>A0A1M5BX56</accession>
<name>A0A1M5BX56_9FLAO</name>
<gene>
    <name evidence="1" type="ORF">SAMN05443633_104326</name>
</gene>
<dbReference type="EMBL" id="FQUT01000004">
    <property type="protein sequence ID" value="SHF47104.1"/>
    <property type="molecule type" value="Genomic_DNA"/>
</dbReference>
<protein>
    <submittedName>
        <fullName evidence="1">Uncharacterized protein</fullName>
    </submittedName>
</protein>
<evidence type="ECO:0000313" key="2">
    <source>
        <dbReference type="Proteomes" id="UP000184518"/>
    </source>
</evidence>
<dbReference type="AlphaFoldDB" id="A0A1M5BX56"/>
<sequence>MFKIEFNKARELGAKDVEDTSVNEAIWSIYPEYKSDIFIHWVIR</sequence>